<reference evidence="1 2" key="1">
    <citation type="submission" date="2020-08" db="EMBL/GenBank/DDBJ databases">
        <title>Genomic Encyclopedia of Type Strains, Phase III (KMG-III): the genomes of soil and plant-associated and newly described type strains.</title>
        <authorList>
            <person name="Whitman W."/>
        </authorList>
    </citation>
    <scope>NUCLEOTIDE SEQUENCE [LARGE SCALE GENOMIC DNA]</scope>
    <source>
        <strain evidence="1 2">CECT 5831</strain>
    </source>
</reference>
<evidence type="ECO:0000313" key="1">
    <source>
        <dbReference type="EMBL" id="MBB3125595.1"/>
    </source>
</evidence>
<sequence length="157" mass="16123">MPNFLVDTQVSQNASTAGGISIPLGPVINLLNPPASALFGTLGLNTSTAGTDLRVVFNYTFTLSALISVLTPVTITVNRIINGVPTTVYSVTQTLPLVAGALTTTVLSGDGIDYHPPNPGFIVYQGIVSVPATVLVVPTRTGPESFNAAAYSNPPAV</sequence>
<dbReference type="Proteomes" id="UP000517523">
    <property type="component" value="Unassembled WGS sequence"/>
</dbReference>
<protein>
    <submittedName>
        <fullName evidence="1">Uncharacterized protein</fullName>
    </submittedName>
</protein>
<dbReference type="AlphaFoldDB" id="A0A839TFM2"/>
<name>A0A839TFM2_9BACL</name>
<dbReference type="EMBL" id="JACHXJ010000001">
    <property type="protein sequence ID" value="MBB3125595.1"/>
    <property type="molecule type" value="Genomic_DNA"/>
</dbReference>
<organism evidence="1 2">
    <name type="scientific">Paenibacillus rhizosphaerae</name>
    <dbReference type="NCBI Taxonomy" id="297318"/>
    <lineage>
        <taxon>Bacteria</taxon>
        <taxon>Bacillati</taxon>
        <taxon>Bacillota</taxon>
        <taxon>Bacilli</taxon>
        <taxon>Bacillales</taxon>
        <taxon>Paenibacillaceae</taxon>
        <taxon>Paenibacillus</taxon>
    </lineage>
</organism>
<gene>
    <name evidence="1" type="ORF">FHS19_000249</name>
</gene>
<proteinExistence type="predicted"/>
<comment type="caution">
    <text evidence="1">The sequence shown here is derived from an EMBL/GenBank/DDBJ whole genome shotgun (WGS) entry which is preliminary data.</text>
</comment>
<accession>A0A839TFM2</accession>
<evidence type="ECO:0000313" key="2">
    <source>
        <dbReference type="Proteomes" id="UP000517523"/>
    </source>
</evidence>
<dbReference type="RefSeq" id="WP_183577489.1">
    <property type="nucleotide sequence ID" value="NZ_JACHXJ010000001.1"/>
</dbReference>